<keyword evidence="1" id="KW-1133">Transmembrane helix</keyword>
<dbReference type="GO" id="GO:0043107">
    <property type="term" value="P:type IV pilus-dependent motility"/>
    <property type="evidence" value="ECO:0007669"/>
    <property type="project" value="InterPro"/>
</dbReference>
<dbReference type="Gene3D" id="3.30.70.60">
    <property type="match status" value="1"/>
</dbReference>
<reference evidence="2 3" key="1">
    <citation type="submission" date="2017-09" db="EMBL/GenBank/DDBJ databases">
        <title>Depth-based differentiation of microbial function through sediment-hosted aquifers and enrichment of novel symbionts in the deep terrestrial subsurface.</title>
        <authorList>
            <person name="Probst A.J."/>
            <person name="Ladd B."/>
            <person name="Jarett J.K."/>
            <person name="Geller-Mcgrath D.E."/>
            <person name="Sieber C.M."/>
            <person name="Emerson J.B."/>
            <person name="Anantharaman K."/>
            <person name="Thomas B.C."/>
            <person name="Malmstrom R."/>
            <person name="Stieglmeier M."/>
            <person name="Klingl A."/>
            <person name="Woyke T."/>
            <person name="Ryan C.M."/>
            <person name="Banfield J.F."/>
        </authorList>
    </citation>
    <scope>NUCLEOTIDE SEQUENCE [LARGE SCALE GENOMIC DNA]</scope>
    <source>
        <strain evidence="2">CG11_big_fil_rev_8_21_14_0_20_40_12</strain>
    </source>
</reference>
<dbReference type="InterPro" id="IPR007445">
    <property type="entry name" value="PilO"/>
</dbReference>
<feature type="transmembrane region" description="Helical" evidence="1">
    <location>
        <begin position="9"/>
        <end position="27"/>
    </location>
</feature>
<dbReference type="EMBL" id="PCVI01000061">
    <property type="protein sequence ID" value="PIQ69819.1"/>
    <property type="molecule type" value="Genomic_DNA"/>
</dbReference>
<proteinExistence type="predicted"/>
<protein>
    <submittedName>
        <fullName evidence="2">Uncharacterized protein</fullName>
    </submittedName>
</protein>
<dbReference type="Pfam" id="PF04350">
    <property type="entry name" value="PilO"/>
    <property type="match status" value="1"/>
</dbReference>
<keyword evidence="1" id="KW-0812">Transmembrane</keyword>
<dbReference type="GO" id="GO:0043683">
    <property type="term" value="P:type IV pilus assembly"/>
    <property type="evidence" value="ECO:0007669"/>
    <property type="project" value="InterPro"/>
</dbReference>
<accession>A0A2H0KEY8</accession>
<dbReference type="InterPro" id="IPR014717">
    <property type="entry name" value="Transl_elong_EF1B/ribsomal_bS6"/>
</dbReference>
<evidence type="ECO:0000313" key="3">
    <source>
        <dbReference type="Proteomes" id="UP000231371"/>
    </source>
</evidence>
<dbReference type="AlphaFoldDB" id="A0A2H0KEY8"/>
<sequence>MNTDQKKPLIWLSLSVSTVAFFLIVAIRPTVITITKLIKEIEEKEAASLLLDKKINSLVAAQKVYAINSQRLPMLNQALPEKSEFPWLANFLESTALSSQVELSSLTFEKIDLNPAPPVSQSQKPSSGQTINFSTNAKGDYLNLKNFVSLLESSRRLIKIELTGISETKKKEEEIINTTLQLNISGVIFFENE</sequence>
<dbReference type="Proteomes" id="UP000231371">
    <property type="component" value="Unassembled WGS sequence"/>
</dbReference>
<gene>
    <name evidence="2" type="ORF">COV89_03780</name>
</gene>
<comment type="caution">
    <text evidence="2">The sequence shown here is derived from an EMBL/GenBank/DDBJ whole genome shotgun (WGS) entry which is preliminary data.</text>
</comment>
<evidence type="ECO:0000313" key="2">
    <source>
        <dbReference type="EMBL" id="PIQ69819.1"/>
    </source>
</evidence>
<keyword evidence="1" id="KW-0472">Membrane</keyword>
<evidence type="ECO:0000256" key="1">
    <source>
        <dbReference type="SAM" id="Phobius"/>
    </source>
</evidence>
<name>A0A2H0KEY8_9BACT</name>
<organism evidence="2 3">
    <name type="scientific">Candidatus Shapirobacteria bacterium CG11_big_fil_rev_8_21_14_0_20_40_12</name>
    <dbReference type="NCBI Taxonomy" id="1974889"/>
    <lineage>
        <taxon>Bacteria</taxon>
        <taxon>Candidatus Shapironibacteriota</taxon>
    </lineage>
</organism>